<protein>
    <submittedName>
        <fullName evidence="1">Uncharacterized protein</fullName>
    </submittedName>
</protein>
<sequence length="55" mass="6626">MNWIYQKEDDKDISVSEFSELYNRLQHAKKELEDSRYAFSCVEEVSVPRKMLLAR</sequence>
<evidence type="ECO:0000313" key="1">
    <source>
        <dbReference type="EMBL" id="JAI03653.1"/>
    </source>
</evidence>
<dbReference type="EMBL" id="GBXM01004925">
    <property type="protein sequence ID" value="JAI03653.1"/>
    <property type="molecule type" value="Transcribed_RNA"/>
</dbReference>
<reference evidence="1" key="2">
    <citation type="journal article" date="2015" name="Fish Shellfish Immunol.">
        <title>Early steps in the European eel (Anguilla anguilla)-Vibrio vulnificus interaction in the gills: Role of the RtxA13 toxin.</title>
        <authorList>
            <person name="Callol A."/>
            <person name="Pajuelo D."/>
            <person name="Ebbesson L."/>
            <person name="Teles M."/>
            <person name="MacKenzie S."/>
            <person name="Amaro C."/>
        </authorList>
    </citation>
    <scope>NUCLEOTIDE SEQUENCE</scope>
</reference>
<organism evidence="1">
    <name type="scientific">Anguilla anguilla</name>
    <name type="common">European freshwater eel</name>
    <name type="synonym">Muraena anguilla</name>
    <dbReference type="NCBI Taxonomy" id="7936"/>
    <lineage>
        <taxon>Eukaryota</taxon>
        <taxon>Metazoa</taxon>
        <taxon>Chordata</taxon>
        <taxon>Craniata</taxon>
        <taxon>Vertebrata</taxon>
        <taxon>Euteleostomi</taxon>
        <taxon>Actinopterygii</taxon>
        <taxon>Neopterygii</taxon>
        <taxon>Teleostei</taxon>
        <taxon>Anguilliformes</taxon>
        <taxon>Anguillidae</taxon>
        <taxon>Anguilla</taxon>
    </lineage>
</organism>
<proteinExistence type="predicted"/>
<accession>A0A0E9XLM8</accession>
<name>A0A0E9XLM8_ANGAN</name>
<dbReference type="AlphaFoldDB" id="A0A0E9XLM8"/>
<reference evidence="1" key="1">
    <citation type="submission" date="2014-11" db="EMBL/GenBank/DDBJ databases">
        <authorList>
            <person name="Amaro Gonzalez C."/>
        </authorList>
    </citation>
    <scope>NUCLEOTIDE SEQUENCE</scope>
</reference>